<evidence type="ECO:0000256" key="1">
    <source>
        <dbReference type="SAM" id="MobiDB-lite"/>
    </source>
</evidence>
<feature type="compositionally biased region" description="Basic and acidic residues" evidence="1">
    <location>
        <begin position="1"/>
        <end position="41"/>
    </location>
</feature>
<accession>A0A645D3D4</accession>
<dbReference type="AlphaFoldDB" id="A0A645D3D4"/>
<gene>
    <name evidence="3" type="ORF">SDC9_130778</name>
</gene>
<keyword evidence="2" id="KW-0812">Transmembrane</keyword>
<protein>
    <submittedName>
        <fullName evidence="3">Uncharacterized protein</fullName>
    </submittedName>
</protein>
<evidence type="ECO:0000256" key="2">
    <source>
        <dbReference type="SAM" id="Phobius"/>
    </source>
</evidence>
<proteinExistence type="predicted"/>
<organism evidence="3">
    <name type="scientific">bioreactor metagenome</name>
    <dbReference type="NCBI Taxonomy" id="1076179"/>
    <lineage>
        <taxon>unclassified sequences</taxon>
        <taxon>metagenomes</taxon>
        <taxon>ecological metagenomes</taxon>
    </lineage>
</organism>
<reference evidence="3" key="1">
    <citation type="submission" date="2019-08" db="EMBL/GenBank/DDBJ databases">
        <authorList>
            <person name="Kucharzyk K."/>
            <person name="Murdoch R.W."/>
            <person name="Higgins S."/>
            <person name="Loffler F."/>
        </authorList>
    </citation>
    <scope>NUCLEOTIDE SEQUENCE</scope>
</reference>
<name>A0A645D3D4_9ZZZZ</name>
<dbReference type="EMBL" id="VSSQ01032446">
    <property type="protein sequence ID" value="MPM83709.1"/>
    <property type="molecule type" value="Genomic_DNA"/>
</dbReference>
<feature type="compositionally biased region" description="Basic and acidic residues" evidence="1">
    <location>
        <begin position="65"/>
        <end position="79"/>
    </location>
</feature>
<feature type="transmembrane region" description="Helical" evidence="2">
    <location>
        <begin position="113"/>
        <end position="134"/>
    </location>
</feature>
<evidence type="ECO:0000313" key="3">
    <source>
        <dbReference type="EMBL" id="MPM83709.1"/>
    </source>
</evidence>
<sequence>MPEPKKPLITRERYRQYKRDQTTTPVTDEKKTAPRSKDAERSAPATEKNNKQPAASAGEKSSMPTEKKRSENGKQDKAAKPKAKLFRKADKPAPTTKVQRLTDKERGRKLDNYLNKAILIVILLIILVFAIAFVL</sequence>
<comment type="caution">
    <text evidence="3">The sequence shown here is derived from an EMBL/GenBank/DDBJ whole genome shotgun (WGS) entry which is preliminary data.</text>
</comment>
<feature type="region of interest" description="Disordered" evidence="1">
    <location>
        <begin position="1"/>
        <end position="105"/>
    </location>
</feature>
<keyword evidence="2" id="KW-1133">Transmembrane helix</keyword>
<keyword evidence="2" id="KW-0472">Membrane</keyword>